<feature type="transmembrane region" description="Helical" evidence="7">
    <location>
        <begin position="183"/>
        <end position="204"/>
    </location>
</feature>
<keyword evidence="6 7" id="KW-0472">Membrane</keyword>
<feature type="transmembrane region" description="Helical" evidence="7">
    <location>
        <begin position="386"/>
        <end position="406"/>
    </location>
</feature>
<dbReference type="GO" id="GO:0005886">
    <property type="term" value="C:plasma membrane"/>
    <property type="evidence" value="ECO:0007669"/>
    <property type="project" value="UniProtKB-SubCell"/>
</dbReference>
<feature type="domain" description="Major facilitator superfamily (MFS) profile" evidence="8">
    <location>
        <begin position="30"/>
        <end position="411"/>
    </location>
</feature>
<dbReference type="EMBL" id="FNPZ01000001">
    <property type="protein sequence ID" value="SDY70309.1"/>
    <property type="molecule type" value="Genomic_DNA"/>
</dbReference>
<keyword evidence="5 7" id="KW-1133">Transmembrane helix</keyword>
<sequence length="416" mass="42355">MSVLEESTAAVAVVTPGRRRASFHLSPTTAFIGTAIGFAALYLAAGAPTPLFLLLEEQWAFPAWELTIAFAIYAIALLAALLVGGSLSDHIGRRPVLIGALALETAAMVLFVFAPDVGWVILARAVQGLATGIATSAFTAAVVELAPERFRRFGAIVGSVAPAGGLALGALITGFAVQFTLAPAAIVFGALAVIMVLALLVVVFSQETNPGRPGAVRSLIPRISIPRAARVEFAASVPVQLASWMLAGLFMGLVPSIIRDVFHIDSGALNGVTTFVEPAAAAVAALLLGRFAARRAVVSGMAAVLLGTGVIVLGVVAGVLPLLIVGGVIGGVGFGASFSGTLRALAPLASPESRAELFAGVFLVAYLAFGVPTIIAGQLIAPLGLLGAVLLYGVAILVAAIVGLVAQLRLAHRNRR</sequence>
<dbReference type="PANTHER" id="PTHR23517:SF13">
    <property type="entry name" value="MAJOR FACILITATOR SUPERFAMILY MFS_1"/>
    <property type="match status" value="1"/>
</dbReference>
<evidence type="ECO:0000256" key="3">
    <source>
        <dbReference type="ARBA" id="ARBA00022475"/>
    </source>
</evidence>
<feature type="transmembrane region" description="Helical" evidence="7">
    <location>
        <begin position="270"/>
        <end position="289"/>
    </location>
</feature>
<feature type="transmembrane region" description="Helical" evidence="7">
    <location>
        <begin position="59"/>
        <end position="84"/>
    </location>
</feature>
<proteinExistence type="predicted"/>
<dbReference type="OrthoDB" id="3177957at2"/>
<keyword evidence="4 7" id="KW-0812">Transmembrane</keyword>
<dbReference type="STRING" id="381665.SAMN05216554_1223"/>
<evidence type="ECO:0000313" key="10">
    <source>
        <dbReference type="Proteomes" id="UP000198891"/>
    </source>
</evidence>
<dbReference type="PROSITE" id="PS50850">
    <property type="entry name" value="MFS"/>
    <property type="match status" value="1"/>
</dbReference>
<keyword evidence="2" id="KW-0813">Transport</keyword>
<evidence type="ECO:0000259" key="8">
    <source>
        <dbReference type="PROSITE" id="PS50850"/>
    </source>
</evidence>
<dbReference type="InterPro" id="IPR050171">
    <property type="entry name" value="MFS_Transporters"/>
</dbReference>
<dbReference type="Pfam" id="PF07690">
    <property type="entry name" value="MFS_1"/>
    <property type="match status" value="1"/>
</dbReference>
<dbReference type="SUPFAM" id="SSF103473">
    <property type="entry name" value="MFS general substrate transporter"/>
    <property type="match status" value="1"/>
</dbReference>
<evidence type="ECO:0000313" key="9">
    <source>
        <dbReference type="EMBL" id="SDY70309.1"/>
    </source>
</evidence>
<keyword evidence="10" id="KW-1185">Reference proteome</keyword>
<feature type="transmembrane region" description="Helical" evidence="7">
    <location>
        <begin position="296"/>
        <end position="316"/>
    </location>
</feature>
<organism evidence="9 10">
    <name type="scientific">Herbiconiux ginsengi</name>
    <dbReference type="NCBI Taxonomy" id="381665"/>
    <lineage>
        <taxon>Bacteria</taxon>
        <taxon>Bacillati</taxon>
        <taxon>Actinomycetota</taxon>
        <taxon>Actinomycetes</taxon>
        <taxon>Micrococcales</taxon>
        <taxon>Microbacteriaceae</taxon>
        <taxon>Herbiconiux</taxon>
    </lineage>
</organism>
<dbReference type="InterPro" id="IPR011701">
    <property type="entry name" value="MFS"/>
</dbReference>
<dbReference type="AlphaFoldDB" id="A0A1H3M250"/>
<feature type="transmembrane region" description="Helical" evidence="7">
    <location>
        <begin position="96"/>
        <end position="115"/>
    </location>
</feature>
<protein>
    <submittedName>
        <fullName evidence="9">Predicted arabinose efflux permease, MFS family</fullName>
    </submittedName>
</protein>
<evidence type="ECO:0000256" key="6">
    <source>
        <dbReference type="ARBA" id="ARBA00023136"/>
    </source>
</evidence>
<feature type="transmembrane region" description="Helical" evidence="7">
    <location>
        <begin position="322"/>
        <end position="345"/>
    </location>
</feature>
<dbReference type="InterPro" id="IPR020846">
    <property type="entry name" value="MFS_dom"/>
</dbReference>
<comment type="subcellular location">
    <subcellularLocation>
        <location evidence="1">Cell membrane</location>
        <topology evidence="1">Multi-pass membrane protein</topology>
    </subcellularLocation>
</comment>
<feature type="transmembrane region" description="Helical" evidence="7">
    <location>
        <begin position="121"/>
        <end position="143"/>
    </location>
</feature>
<feature type="transmembrane region" description="Helical" evidence="7">
    <location>
        <begin position="28"/>
        <end position="47"/>
    </location>
</feature>
<feature type="transmembrane region" description="Helical" evidence="7">
    <location>
        <begin position="357"/>
        <end position="380"/>
    </location>
</feature>
<evidence type="ECO:0000256" key="5">
    <source>
        <dbReference type="ARBA" id="ARBA00022989"/>
    </source>
</evidence>
<evidence type="ECO:0000256" key="4">
    <source>
        <dbReference type="ARBA" id="ARBA00022692"/>
    </source>
</evidence>
<feature type="transmembrane region" description="Helical" evidence="7">
    <location>
        <begin position="155"/>
        <end position="177"/>
    </location>
</feature>
<dbReference type="RefSeq" id="WP_092550165.1">
    <property type="nucleotide sequence ID" value="NZ_FNPZ01000001.1"/>
</dbReference>
<gene>
    <name evidence="9" type="ORF">SAMN05216554_1223</name>
</gene>
<dbReference type="Proteomes" id="UP000198891">
    <property type="component" value="Unassembled WGS sequence"/>
</dbReference>
<dbReference type="GO" id="GO:0022857">
    <property type="term" value="F:transmembrane transporter activity"/>
    <property type="evidence" value="ECO:0007669"/>
    <property type="project" value="InterPro"/>
</dbReference>
<dbReference type="Gene3D" id="1.20.1250.20">
    <property type="entry name" value="MFS general substrate transporter like domains"/>
    <property type="match status" value="2"/>
</dbReference>
<feature type="transmembrane region" description="Helical" evidence="7">
    <location>
        <begin position="233"/>
        <end position="258"/>
    </location>
</feature>
<evidence type="ECO:0000256" key="1">
    <source>
        <dbReference type="ARBA" id="ARBA00004651"/>
    </source>
</evidence>
<keyword evidence="3" id="KW-1003">Cell membrane</keyword>
<dbReference type="PANTHER" id="PTHR23517">
    <property type="entry name" value="RESISTANCE PROTEIN MDTM, PUTATIVE-RELATED-RELATED"/>
    <property type="match status" value="1"/>
</dbReference>
<evidence type="ECO:0000256" key="7">
    <source>
        <dbReference type="SAM" id="Phobius"/>
    </source>
</evidence>
<name>A0A1H3M250_9MICO</name>
<reference evidence="9 10" key="1">
    <citation type="submission" date="2016-10" db="EMBL/GenBank/DDBJ databases">
        <authorList>
            <person name="de Groot N.N."/>
        </authorList>
    </citation>
    <scope>NUCLEOTIDE SEQUENCE [LARGE SCALE GENOMIC DNA]</scope>
    <source>
        <strain evidence="9 10">CGMCC 4.3491</strain>
    </source>
</reference>
<evidence type="ECO:0000256" key="2">
    <source>
        <dbReference type="ARBA" id="ARBA00022448"/>
    </source>
</evidence>
<accession>A0A1H3M250</accession>
<dbReference type="InterPro" id="IPR036259">
    <property type="entry name" value="MFS_trans_sf"/>
</dbReference>